<evidence type="ECO:0000313" key="2">
    <source>
        <dbReference type="Proteomes" id="UP001297272"/>
    </source>
</evidence>
<proteinExistence type="predicted"/>
<dbReference type="RefSeq" id="WP_213984903.1">
    <property type="nucleotide sequence ID" value="NZ_JAFMNX010000002.1"/>
</dbReference>
<reference evidence="1 2" key="1">
    <citation type="submission" date="2021-03" db="EMBL/GenBank/DDBJ databases">
        <title>Tianweitania aestuarii sp. nov., isolated from a tidal flat.</title>
        <authorList>
            <person name="Park S."/>
            <person name="Yoon J.-H."/>
        </authorList>
    </citation>
    <scope>NUCLEOTIDE SEQUENCE [LARGE SCALE GENOMIC DNA]</scope>
    <source>
        <strain evidence="1 2">BSSL-BM11</strain>
    </source>
</reference>
<name>A0ABS5RY94_9HYPH</name>
<organism evidence="1 2">
    <name type="scientific">Tianweitania aestuarii</name>
    <dbReference type="NCBI Taxonomy" id="2814886"/>
    <lineage>
        <taxon>Bacteria</taxon>
        <taxon>Pseudomonadati</taxon>
        <taxon>Pseudomonadota</taxon>
        <taxon>Alphaproteobacteria</taxon>
        <taxon>Hyphomicrobiales</taxon>
        <taxon>Phyllobacteriaceae</taxon>
        <taxon>Tianweitania</taxon>
    </lineage>
</organism>
<keyword evidence="2" id="KW-1185">Reference proteome</keyword>
<protein>
    <submittedName>
        <fullName evidence="1">Uncharacterized protein</fullName>
    </submittedName>
</protein>
<sequence>MAEARASDLVTRLQTAKPRNLNALWDLGNEVHRHLGLAPFHTVGPENPVLSLDGASALMKLLFARSQPHLFMSINGLMNPPHEVWRVEIGWPHNTYRGRAKSPALALCIATLRAHQGHAHDRDDEAPAWVKSELWQAGVQPFC</sequence>
<comment type="caution">
    <text evidence="1">The sequence shown here is derived from an EMBL/GenBank/DDBJ whole genome shotgun (WGS) entry which is preliminary data.</text>
</comment>
<evidence type="ECO:0000313" key="1">
    <source>
        <dbReference type="EMBL" id="MBS9721292.1"/>
    </source>
</evidence>
<gene>
    <name evidence="1" type="ORF">JYU29_11395</name>
</gene>
<dbReference type="Proteomes" id="UP001297272">
    <property type="component" value="Unassembled WGS sequence"/>
</dbReference>
<accession>A0ABS5RY94</accession>
<dbReference type="EMBL" id="JAFMNX010000002">
    <property type="protein sequence ID" value="MBS9721292.1"/>
    <property type="molecule type" value="Genomic_DNA"/>
</dbReference>